<organism evidence="1 2">
    <name type="scientific">Acinetobacter thutiue</name>
    <dbReference type="NCBI Taxonomy" id="2998078"/>
    <lineage>
        <taxon>Bacteria</taxon>
        <taxon>Pseudomonadati</taxon>
        <taxon>Pseudomonadota</taxon>
        <taxon>Gammaproteobacteria</taxon>
        <taxon>Moraxellales</taxon>
        <taxon>Moraxellaceae</taxon>
        <taxon>Acinetobacter</taxon>
    </lineage>
</organism>
<protein>
    <submittedName>
        <fullName evidence="1">Uncharacterized protein</fullName>
    </submittedName>
</protein>
<name>A0ABT7WKX5_9GAMM</name>
<comment type="caution">
    <text evidence="1">The sequence shown here is derived from an EMBL/GenBank/DDBJ whole genome shotgun (WGS) entry which is preliminary data.</text>
</comment>
<accession>A0ABT7WKX5</accession>
<dbReference type="Proteomes" id="UP001168524">
    <property type="component" value="Unassembled WGS sequence"/>
</dbReference>
<keyword evidence="2" id="KW-1185">Reference proteome</keyword>
<dbReference type="EMBL" id="JAUDZE010000001">
    <property type="protein sequence ID" value="MDN0013298.1"/>
    <property type="molecule type" value="Genomic_DNA"/>
</dbReference>
<proteinExistence type="predicted"/>
<evidence type="ECO:0000313" key="2">
    <source>
        <dbReference type="Proteomes" id="UP001168524"/>
    </source>
</evidence>
<dbReference type="RefSeq" id="WP_267979549.1">
    <property type="nucleotide sequence ID" value="NZ_JAPQKF010000001.1"/>
</dbReference>
<gene>
    <name evidence="1" type="ORF">QTA56_03460</name>
</gene>
<evidence type="ECO:0000313" key="1">
    <source>
        <dbReference type="EMBL" id="MDN0013298.1"/>
    </source>
</evidence>
<reference evidence="1" key="1">
    <citation type="submission" date="2023-06" db="EMBL/GenBank/DDBJ databases">
        <title>Two novel species of Acinetobacter isolated from motorbike repairing workshop in Vietnam.</title>
        <authorList>
            <person name="Le N.T.T."/>
        </authorList>
    </citation>
    <scope>NUCLEOTIDE SEQUENCE</scope>
    <source>
        <strain evidence="1">VNH17</strain>
    </source>
</reference>
<sequence length="189" mass="21722">MNDFFLANNESLPYTFIDQNIQIKQIQVKDIDRFAQYASQFKKLESYSVETITPLIEPYILQAMGVCSMATTLDANNFAKHSEEHTLIAELILNIIHVNEAYFKKEKVHQGSGQKTKDVSWFQSFAYLTKFGGHRPDDIMNMSYGAFLKYLDEAQAIERQQIKSYAIATRVANNAKQSGWDKYLKQLDG</sequence>